<feature type="transmembrane region" description="Helical" evidence="7">
    <location>
        <begin position="21"/>
        <end position="47"/>
    </location>
</feature>
<dbReference type="PRINTS" id="PR01036">
    <property type="entry name" value="TCRTETB"/>
</dbReference>
<feature type="transmembrane region" description="Helical" evidence="7">
    <location>
        <begin position="89"/>
        <end position="108"/>
    </location>
</feature>
<evidence type="ECO:0000313" key="9">
    <source>
        <dbReference type="EMBL" id="VAW05488.1"/>
    </source>
</evidence>
<feature type="transmembrane region" description="Helical" evidence="7">
    <location>
        <begin position="59"/>
        <end position="77"/>
    </location>
</feature>
<feature type="transmembrane region" description="Helical" evidence="7">
    <location>
        <begin position="241"/>
        <end position="259"/>
    </location>
</feature>
<dbReference type="Gene3D" id="1.20.1250.20">
    <property type="entry name" value="MFS general substrate transporter like domains"/>
    <property type="match status" value="1"/>
</dbReference>
<dbReference type="AlphaFoldDB" id="A0A3B0SJC3"/>
<accession>A0A3B0SJC3</accession>
<dbReference type="GO" id="GO:0022857">
    <property type="term" value="F:transmembrane transporter activity"/>
    <property type="evidence" value="ECO:0007669"/>
    <property type="project" value="InterPro"/>
</dbReference>
<feature type="transmembrane region" description="Helical" evidence="7">
    <location>
        <begin position="314"/>
        <end position="334"/>
    </location>
</feature>
<dbReference type="PANTHER" id="PTHR42718:SF46">
    <property type="entry name" value="BLR6921 PROTEIN"/>
    <property type="match status" value="1"/>
</dbReference>
<sequence length="564" mass="58417">SDVQTMKGPHDMSTIPKDKGMLVLLILGAAMFVYVIDTTLMNVSISALVEDLGTTVGEVQTAITLYTLTMASFMLTGGKLGDIWGSKRAFRIGLVIYGVGTTITAVAPTIGFVIIGWSFMEGIGSALIVPAINTLVRANFKGAKRASAYGVLFGIAAAGAAFGPLIGGWVTTNMSWRVAFAGEAIIVVLVLLSSGLLIDAAPVIPKPRLDLVGVGLSAAGLALFVFGVLQTGTYGWSDPVVVGLIGGGLFVLGAFVWWIRRREAAGLPVLVHPSIFRNRSISAGLPILSTQTFAQAGLLFLVPVFTQSVMGFDAFETGLTLLPLSIGVLLTSILTPPLGRKIYPKYIIQAGLVLLFIGGYVLALSLDGATTGTDLALGLFLGGLAIGLIAGQLPNLILSGVDQNEASEASGLQGTAQNLGMAMGTAVIGTVILSVALTSIGNQVQASAVIGGDTKAEIVEMVSRPFERADGAMLAQSIALLPAAEQAELTTIYEKGALRGFQGAIIAGGLVALLGALLAFRLPKKKLGAELSVEAVVKEVVRSPAIPTVQLEMEEFRPPAAQES</sequence>
<evidence type="ECO:0000256" key="2">
    <source>
        <dbReference type="ARBA" id="ARBA00022448"/>
    </source>
</evidence>
<organism evidence="9">
    <name type="scientific">hydrothermal vent metagenome</name>
    <dbReference type="NCBI Taxonomy" id="652676"/>
    <lineage>
        <taxon>unclassified sequences</taxon>
        <taxon>metagenomes</taxon>
        <taxon>ecological metagenomes</taxon>
    </lineage>
</organism>
<dbReference type="Pfam" id="PF07690">
    <property type="entry name" value="MFS_1"/>
    <property type="match status" value="1"/>
</dbReference>
<feature type="transmembrane region" description="Helical" evidence="7">
    <location>
        <begin position="375"/>
        <end position="398"/>
    </location>
</feature>
<evidence type="ECO:0000256" key="4">
    <source>
        <dbReference type="ARBA" id="ARBA00022692"/>
    </source>
</evidence>
<feature type="transmembrane region" description="Helical" evidence="7">
    <location>
        <begin position="280"/>
        <end position="302"/>
    </location>
</feature>
<feature type="transmembrane region" description="Helical" evidence="7">
    <location>
        <begin position="501"/>
        <end position="520"/>
    </location>
</feature>
<name>A0A3B0SJC3_9ZZZZ</name>
<dbReference type="InterPro" id="IPR011701">
    <property type="entry name" value="MFS"/>
</dbReference>
<feature type="non-terminal residue" evidence="9">
    <location>
        <position position="1"/>
    </location>
</feature>
<feature type="transmembrane region" description="Helical" evidence="7">
    <location>
        <begin position="114"/>
        <end position="136"/>
    </location>
</feature>
<evidence type="ECO:0000256" key="1">
    <source>
        <dbReference type="ARBA" id="ARBA00004651"/>
    </source>
</evidence>
<feature type="transmembrane region" description="Helical" evidence="7">
    <location>
        <begin position="209"/>
        <end position="229"/>
    </location>
</feature>
<dbReference type="InterPro" id="IPR020846">
    <property type="entry name" value="MFS_dom"/>
</dbReference>
<keyword evidence="4 7" id="KW-0812">Transmembrane</keyword>
<keyword evidence="6 7" id="KW-0472">Membrane</keyword>
<keyword evidence="3" id="KW-1003">Cell membrane</keyword>
<feature type="domain" description="Major facilitator superfamily (MFS) profile" evidence="8">
    <location>
        <begin position="23"/>
        <end position="527"/>
    </location>
</feature>
<proteinExistence type="predicted"/>
<feature type="transmembrane region" description="Helical" evidence="7">
    <location>
        <begin position="148"/>
        <end position="170"/>
    </location>
</feature>
<evidence type="ECO:0000259" key="8">
    <source>
        <dbReference type="PROSITE" id="PS50850"/>
    </source>
</evidence>
<evidence type="ECO:0000256" key="3">
    <source>
        <dbReference type="ARBA" id="ARBA00022475"/>
    </source>
</evidence>
<keyword evidence="5 7" id="KW-1133">Transmembrane helix</keyword>
<dbReference type="GO" id="GO:0005886">
    <property type="term" value="C:plasma membrane"/>
    <property type="evidence" value="ECO:0007669"/>
    <property type="project" value="UniProtKB-SubCell"/>
</dbReference>
<keyword evidence="2" id="KW-0813">Transport</keyword>
<dbReference type="Gene3D" id="1.20.1720.10">
    <property type="entry name" value="Multidrug resistance protein D"/>
    <property type="match status" value="1"/>
</dbReference>
<dbReference type="PANTHER" id="PTHR42718">
    <property type="entry name" value="MAJOR FACILITATOR SUPERFAMILY MULTIDRUG TRANSPORTER MFSC"/>
    <property type="match status" value="1"/>
</dbReference>
<feature type="transmembrane region" description="Helical" evidence="7">
    <location>
        <begin position="419"/>
        <end position="440"/>
    </location>
</feature>
<dbReference type="EMBL" id="UOEI01000431">
    <property type="protein sequence ID" value="VAW05488.1"/>
    <property type="molecule type" value="Genomic_DNA"/>
</dbReference>
<feature type="transmembrane region" description="Helical" evidence="7">
    <location>
        <begin position="176"/>
        <end position="197"/>
    </location>
</feature>
<dbReference type="CDD" id="cd17321">
    <property type="entry name" value="MFS_MMR_MDR_like"/>
    <property type="match status" value="1"/>
</dbReference>
<feature type="transmembrane region" description="Helical" evidence="7">
    <location>
        <begin position="346"/>
        <end position="363"/>
    </location>
</feature>
<evidence type="ECO:0000256" key="5">
    <source>
        <dbReference type="ARBA" id="ARBA00022989"/>
    </source>
</evidence>
<evidence type="ECO:0000256" key="7">
    <source>
        <dbReference type="SAM" id="Phobius"/>
    </source>
</evidence>
<reference evidence="9" key="1">
    <citation type="submission" date="2018-06" db="EMBL/GenBank/DDBJ databases">
        <authorList>
            <person name="Zhirakovskaya E."/>
        </authorList>
    </citation>
    <scope>NUCLEOTIDE SEQUENCE</scope>
</reference>
<protein>
    <submittedName>
        <fullName evidence="9">Multidrug transporter, MFS superfamily</fullName>
    </submittedName>
</protein>
<evidence type="ECO:0000256" key="6">
    <source>
        <dbReference type="ARBA" id="ARBA00023136"/>
    </source>
</evidence>
<dbReference type="InterPro" id="IPR036259">
    <property type="entry name" value="MFS_trans_sf"/>
</dbReference>
<dbReference type="PROSITE" id="PS50850">
    <property type="entry name" value="MFS"/>
    <property type="match status" value="1"/>
</dbReference>
<dbReference type="SUPFAM" id="SSF103473">
    <property type="entry name" value="MFS general substrate transporter"/>
    <property type="match status" value="2"/>
</dbReference>
<gene>
    <name evidence="9" type="ORF">MNBD_ACTINO01-1911</name>
</gene>
<comment type="subcellular location">
    <subcellularLocation>
        <location evidence="1">Cell membrane</location>
        <topology evidence="1">Multi-pass membrane protein</topology>
    </subcellularLocation>
</comment>